<proteinExistence type="predicted"/>
<organism evidence="1 2">
    <name type="scientific">Litoreibacter ponti</name>
    <dbReference type="NCBI Taxonomy" id="1510457"/>
    <lineage>
        <taxon>Bacteria</taxon>
        <taxon>Pseudomonadati</taxon>
        <taxon>Pseudomonadota</taxon>
        <taxon>Alphaproteobacteria</taxon>
        <taxon>Rhodobacterales</taxon>
        <taxon>Roseobacteraceae</taxon>
        <taxon>Litoreibacter</taxon>
    </lineage>
</organism>
<sequence length="32" mass="3633">MLIILAQEVFFCIADLKTAKLFISVLWNYASA</sequence>
<comment type="caution">
    <text evidence="1">The sequence shown here is derived from an EMBL/GenBank/DDBJ whole genome shotgun (WGS) entry which is preliminary data.</text>
</comment>
<protein>
    <submittedName>
        <fullName evidence="1">Uncharacterized protein</fullName>
    </submittedName>
</protein>
<dbReference type="Proteomes" id="UP000243978">
    <property type="component" value="Unassembled WGS sequence"/>
</dbReference>
<dbReference type="EMBL" id="QBKS01000001">
    <property type="protein sequence ID" value="PTX55835.1"/>
    <property type="molecule type" value="Genomic_DNA"/>
</dbReference>
<keyword evidence="2" id="KW-1185">Reference proteome</keyword>
<evidence type="ECO:0000313" key="2">
    <source>
        <dbReference type="Proteomes" id="UP000243978"/>
    </source>
</evidence>
<dbReference type="AlphaFoldDB" id="A0A2T6BIF4"/>
<evidence type="ECO:0000313" key="1">
    <source>
        <dbReference type="EMBL" id="PTX55835.1"/>
    </source>
</evidence>
<gene>
    <name evidence="1" type="ORF">C8N43_0482</name>
</gene>
<accession>A0A2T6BIF4</accession>
<name>A0A2T6BIF4_9RHOB</name>
<reference evidence="1 2" key="1">
    <citation type="submission" date="2018-04" db="EMBL/GenBank/DDBJ databases">
        <title>Genomic Encyclopedia of Archaeal and Bacterial Type Strains, Phase II (KMG-II): from individual species to whole genera.</title>
        <authorList>
            <person name="Goeker M."/>
        </authorList>
    </citation>
    <scope>NUCLEOTIDE SEQUENCE [LARGE SCALE GENOMIC DNA]</scope>
    <source>
        <strain evidence="1 2">DSM 100977</strain>
    </source>
</reference>